<dbReference type="GO" id="GO:0005884">
    <property type="term" value="C:actin filament"/>
    <property type="evidence" value="ECO:0007669"/>
    <property type="project" value="TreeGrafter"/>
</dbReference>
<feature type="compositionally biased region" description="Polar residues" evidence="5">
    <location>
        <begin position="443"/>
        <end position="454"/>
    </location>
</feature>
<dbReference type="Pfam" id="PF00307">
    <property type="entry name" value="CH"/>
    <property type="match status" value="1"/>
</dbReference>
<reference evidence="8 9" key="1">
    <citation type="journal article" date="2019" name="PLoS ONE">
        <title>Genomic analyses reveal an absence of contemporary introgressive admixture between fin whales and blue whales, despite known hybrids.</title>
        <authorList>
            <person name="Westbury M.V."/>
            <person name="Petersen B."/>
            <person name="Lorenzen E.D."/>
        </authorList>
    </citation>
    <scope>NUCLEOTIDE SEQUENCE [LARGE SCALE GENOMIC DNA]</scope>
    <source>
        <strain evidence="8">FinWhale-01</strain>
    </source>
</reference>
<accession>A0A643BUV3</accession>
<keyword evidence="9" id="KW-1185">Reference proteome</keyword>
<feature type="compositionally biased region" description="Polar residues" evidence="5">
    <location>
        <begin position="267"/>
        <end position="279"/>
    </location>
</feature>
<feature type="compositionally biased region" description="Low complexity" evidence="5">
    <location>
        <begin position="403"/>
        <end position="427"/>
    </location>
</feature>
<feature type="domain" description="GAR" evidence="7">
    <location>
        <begin position="154"/>
        <end position="205"/>
    </location>
</feature>
<comment type="subcellular location">
    <subcellularLocation>
        <location evidence="1">Cytoplasm</location>
        <location evidence="1">Cytoskeleton</location>
    </subcellularLocation>
</comment>
<dbReference type="Gene3D" id="1.10.418.10">
    <property type="entry name" value="Calponin-like domain"/>
    <property type="match status" value="1"/>
</dbReference>
<gene>
    <name evidence="8" type="ORF">E2I00_010676</name>
</gene>
<dbReference type="GO" id="GO:0031110">
    <property type="term" value="P:regulation of microtubule polymerization or depolymerization"/>
    <property type="evidence" value="ECO:0007669"/>
    <property type="project" value="TreeGrafter"/>
</dbReference>
<organism evidence="8 9">
    <name type="scientific">Balaenoptera physalus</name>
    <name type="common">Fin whale</name>
    <name type="synonym">Balaena physalus</name>
    <dbReference type="NCBI Taxonomy" id="9770"/>
    <lineage>
        <taxon>Eukaryota</taxon>
        <taxon>Metazoa</taxon>
        <taxon>Chordata</taxon>
        <taxon>Craniata</taxon>
        <taxon>Vertebrata</taxon>
        <taxon>Euteleostomi</taxon>
        <taxon>Mammalia</taxon>
        <taxon>Eutheria</taxon>
        <taxon>Laurasiatheria</taxon>
        <taxon>Artiodactyla</taxon>
        <taxon>Whippomorpha</taxon>
        <taxon>Cetacea</taxon>
        <taxon>Mysticeti</taxon>
        <taxon>Balaenopteridae</taxon>
        <taxon>Balaenoptera</taxon>
    </lineage>
</organism>
<dbReference type="PANTHER" id="PTHR46756">
    <property type="entry name" value="TRANSGELIN"/>
    <property type="match status" value="1"/>
</dbReference>
<dbReference type="SUPFAM" id="SSF143575">
    <property type="entry name" value="GAS2 domain-like"/>
    <property type="match status" value="1"/>
</dbReference>
<evidence type="ECO:0000259" key="6">
    <source>
        <dbReference type="PROSITE" id="PS50021"/>
    </source>
</evidence>
<dbReference type="GO" id="GO:0005737">
    <property type="term" value="C:cytoplasm"/>
    <property type="evidence" value="ECO:0007669"/>
    <property type="project" value="TreeGrafter"/>
</dbReference>
<proteinExistence type="inferred from homology"/>
<dbReference type="GO" id="GO:0051764">
    <property type="term" value="P:actin crosslink formation"/>
    <property type="evidence" value="ECO:0007669"/>
    <property type="project" value="TreeGrafter"/>
</dbReference>
<evidence type="ECO:0000259" key="7">
    <source>
        <dbReference type="PROSITE" id="PS51460"/>
    </source>
</evidence>
<evidence type="ECO:0000256" key="3">
    <source>
        <dbReference type="ARBA" id="ARBA00023212"/>
    </source>
</evidence>
<comment type="similarity">
    <text evidence="4">Belongs to the GAS2 family.</text>
</comment>
<dbReference type="GO" id="GO:0051015">
    <property type="term" value="F:actin filament binding"/>
    <property type="evidence" value="ECO:0007669"/>
    <property type="project" value="TreeGrafter"/>
</dbReference>
<dbReference type="InterPro" id="IPR001715">
    <property type="entry name" value="CH_dom"/>
</dbReference>
<dbReference type="InterPro" id="IPR036534">
    <property type="entry name" value="GAR_dom_sf"/>
</dbReference>
<dbReference type="InterPro" id="IPR036872">
    <property type="entry name" value="CH_dom_sf"/>
</dbReference>
<feature type="region of interest" description="Disordered" evidence="5">
    <location>
        <begin position="247"/>
        <end position="484"/>
    </location>
</feature>
<dbReference type="GO" id="GO:0008017">
    <property type="term" value="F:microtubule binding"/>
    <property type="evidence" value="ECO:0007669"/>
    <property type="project" value="InterPro"/>
</dbReference>
<evidence type="ECO:0000256" key="2">
    <source>
        <dbReference type="ARBA" id="ARBA00022490"/>
    </source>
</evidence>
<dbReference type="PANTHER" id="PTHR46756:SF14">
    <property type="entry name" value="GAS2-LIKE PROTEIN 2"/>
    <property type="match status" value="1"/>
</dbReference>
<dbReference type="PROSITE" id="PS51460">
    <property type="entry name" value="GAR"/>
    <property type="match status" value="1"/>
</dbReference>
<feature type="non-terminal residue" evidence="8">
    <location>
        <position position="484"/>
    </location>
</feature>
<feature type="domain" description="Calponin-homology (CH)" evidence="6">
    <location>
        <begin position="32"/>
        <end position="162"/>
    </location>
</feature>
<dbReference type="SUPFAM" id="SSF47576">
    <property type="entry name" value="Calponin-homology domain, CH-domain"/>
    <property type="match status" value="1"/>
</dbReference>
<dbReference type="GO" id="GO:0035371">
    <property type="term" value="C:microtubule plus-end"/>
    <property type="evidence" value="ECO:0007669"/>
    <property type="project" value="TreeGrafter"/>
</dbReference>
<protein>
    <submittedName>
        <fullName evidence="8">Uncharacterized protein</fullName>
    </submittedName>
</protein>
<dbReference type="EMBL" id="SGJD01004631">
    <property type="protein sequence ID" value="KAB0391345.1"/>
    <property type="molecule type" value="Genomic_DNA"/>
</dbReference>
<name>A0A643BUV3_BALPH</name>
<feature type="region of interest" description="Disordered" evidence="5">
    <location>
        <begin position="1"/>
        <end position="24"/>
    </location>
</feature>
<dbReference type="SMART" id="SM00243">
    <property type="entry name" value="GAS2"/>
    <property type="match status" value="1"/>
</dbReference>
<dbReference type="Proteomes" id="UP000437017">
    <property type="component" value="Unassembled WGS sequence"/>
</dbReference>
<keyword evidence="2" id="KW-0963">Cytoplasm</keyword>
<dbReference type="Pfam" id="PF02187">
    <property type="entry name" value="GAS2"/>
    <property type="match status" value="1"/>
</dbReference>
<dbReference type="GO" id="GO:0001725">
    <property type="term" value="C:stress fiber"/>
    <property type="evidence" value="ECO:0007669"/>
    <property type="project" value="TreeGrafter"/>
</dbReference>
<dbReference type="GO" id="GO:1904825">
    <property type="term" value="P:protein localization to microtubule plus-end"/>
    <property type="evidence" value="ECO:0007669"/>
    <property type="project" value="TreeGrafter"/>
</dbReference>
<dbReference type="Gene3D" id="3.30.920.20">
    <property type="entry name" value="Gas2-like domain"/>
    <property type="match status" value="1"/>
</dbReference>
<sequence length="484" mass="51644">MSQPGAGRRRPGTPRPPVRSVRPFKSSEQYLEAMKEDLAEWLRDLYGLDIDAANFLQALETGLVLCQHANAVTEAALVFLAEAPARAQRIPLPRAGVSCNGAAQPGTFQARDNISNFIQWCRKEMGIQGVNLLSEAQAASGVRNHGPPSRFALGQLIPFHASVQSLVSRCTCPVQFSMVKVSEGKYCVGDSNTLIFIRILRNHVMDSGCGTAGGGNGGPHQQEFNPFLLSSLWGAVLVAHKTGSFLKPPVPPVQHEVRVEDGPSQPQPTMTISRSQSPLPSVDWKTYTSSGRKLRPPAASSPTPHRERRAGAGILRETAPFPRCQEKSLAPSWGQLPAGDSPLSPQSSPTPRGRDPQCTSSGKREDRCPPELPRRRTPTSWVHEETDSWGTRARTPISQGLQAPEATTTGTPAGGPSPLPCSSSPAKPVGPRPPPRGEAEGASSQLRETASVHSPSPVKGPTKIPVQLPPACPLAPGRSFPGTA</sequence>
<keyword evidence="3" id="KW-0206">Cytoskeleton</keyword>
<dbReference type="AlphaFoldDB" id="A0A643BUV3"/>
<dbReference type="GO" id="GO:0001578">
    <property type="term" value="P:microtubule bundle formation"/>
    <property type="evidence" value="ECO:0007669"/>
    <property type="project" value="TreeGrafter"/>
</dbReference>
<feature type="compositionally biased region" description="Basic and acidic residues" evidence="5">
    <location>
        <begin position="362"/>
        <end position="374"/>
    </location>
</feature>
<dbReference type="PROSITE" id="PS50021">
    <property type="entry name" value="CH"/>
    <property type="match status" value="1"/>
</dbReference>
<dbReference type="OrthoDB" id="206130at2759"/>
<evidence type="ECO:0000256" key="1">
    <source>
        <dbReference type="ARBA" id="ARBA00004245"/>
    </source>
</evidence>
<evidence type="ECO:0000256" key="4">
    <source>
        <dbReference type="ARBA" id="ARBA00038441"/>
    </source>
</evidence>
<comment type="caution">
    <text evidence="8">The sequence shown here is derived from an EMBL/GenBank/DDBJ whole genome shotgun (WGS) entry which is preliminary data.</text>
</comment>
<dbReference type="GO" id="GO:0008093">
    <property type="term" value="F:cytoskeletal anchor activity"/>
    <property type="evidence" value="ECO:0007669"/>
    <property type="project" value="TreeGrafter"/>
</dbReference>
<evidence type="ECO:0000313" key="9">
    <source>
        <dbReference type="Proteomes" id="UP000437017"/>
    </source>
</evidence>
<dbReference type="InterPro" id="IPR003108">
    <property type="entry name" value="GAR_dom"/>
</dbReference>
<evidence type="ECO:0000256" key="5">
    <source>
        <dbReference type="SAM" id="MobiDB-lite"/>
    </source>
</evidence>
<evidence type="ECO:0000313" key="8">
    <source>
        <dbReference type="EMBL" id="KAB0391345.1"/>
    </source>
</evidence>